<comment type="caution">
    <text evidence="3">The sequence shown here is derived from an EMBL/GenBank/DDBJ whole genome shotgun (WGS) entry which is preliminary data.</text>
</comment>
<dbReference type="EMBL" id="JACLHY010000026">
    <property type="protein sequence ID" value="MBC8770042.1"/>
    <property type="molecule type" value="Genomic_DNA"/>
</dbReference>
<keyword evidence="1" id="KW-1133">Transmembrane helix</keyword>
<reference evidence="3 4" key="1">
    <citation type="submission" date="2020-08" db="EMBL/GenBank/DDBJ databases">
        <title>Arenibacter gaetbuli sp. nov., isolated from a sand dune.</title>
        <authorList>
            <person name="Park S."/>
            <person name="Yoon J.-H."/>
        </authorList>
    </citation>
    <scope>NUCLEOTIDE SEQUENCE [LARGE SCALE GENOMIC DNA]</scope>
    <source>
        <strain evidence="3 4">BSSL-BM3</strain>
    </source>
</reference>
<dbReference type="PANTHER" id="PTHR47829:SF1">
    <property type="entry name" value="HAD FAMILY PHOSPHATASE"/>
    <property type="match status" value="1"/>
</dbReference>
<proteinExistence type="predicted"/>
<evidence type="ECO:0000313" key="4">
    <source>
        <dbReference type="Proteomes" id="UP000618952"/>
    </source>
</evidence>
<dbReference type="RefSeq" id="WP_187587499.1">
    <property type="nucleotide sequence ID" value="NZ_JACLHY010000026.1"/>
</dbReference>
<keyword evidence="1" id="KW-0812">Transmembrane</keyword>
<dbReference type="SUPFAM" id="SSF56112">
    <property type="entry name" value="Protein kinase-like (PK-like)"/>
    <property type="match status" value="1"/>
</dbReference>
<dbReference type="InterPro" id="IPR011009">
    <property type="entry name" value="Kinase-like_dom_sf"/>
</dbReference>
<keyword evidence="1" id="KW-0472">Membrane</keyword>
<dbReference type="CDD" id="cd05154">
    <property type="entry name" value="ACAD10_11_N-like"/>
    <property type="match status" value="1"/>
</dbReference>
<name>A0ABR7QSZ7_9FLAO</name>
<keyword evidence="4" id="KW-1185">Reference proteome</keyword>
<evidence type="ECO:0000259" key="2">
    <source>
        <dbReference type="Pfam" id="PF01636"/>
    </source>
</evidence>
<protein>
    <submittedName>
        <fullName evidence="3">Phosphotransferase family protein</fullName>
    </submittedName>
</protein>
<dbReference type="Proteomes" id="UP000618952">
    <property type="component" value="Unassembled WGS sequence"/>
</dbReference>
<gene>
    <name evidence="3" type="ORF">H4O18_18730</name>
</gene>
<organism evidence="3 4">
    <name type="scientific">Arenibacter arenosicollis</name>
    <dbReference type="NCBI Taxonomy" id="2762274"/>
    <lineage>
        <taxon>Bacteria</taxon>
        <taxon>Pseudomonadati</taxon>
        <taxon>Bacteroidota</taxon>
        <taxon>Flavobacteriia</taxon>
        <taxon>Flavobacteriales</taxon>
        <taxon>Flavobacteriaceae</taxon>
        <taxon>Arenibacter</taxon>
    </lineage>
</organism>
<sequence length="360" mass="41300">MLNTWNDKSATVRKGEELPMDNLKSYLNQFLSLEGDIKISQFPSGYSNLTYLLQIGKTEYVLRRPPIGANVKSGHDMKREYDILTALKPNYGKVPGPILYCDNETILGCPFYLMERMKGVILRANMPIDMIPDPALMLGISKSFVDTLVDLHKLDVREIGLEDFGKPEGYMQRQIEGWTGRYYKSKTDPIPKIEAAANWLSVNMPKESKSYTLIHNDFKYDNLVLDTQDWTKINAVLDWEMATIGDPLMDLGTSLGYWVNPNDPDFMKALNLTPTNLPGNLSREELVQQYTLKSGREVNNIVFYYVYGIFKIAVIIQQIYYRYKKGFTQDPRFEKLIDGVKLLGEIANQAIVKKRLDNLF</sequence>
<dbReference type="Pfam" id="PF01636">
    <property type="entry name" value="APH"/>
    <property type="match status" value="1"/>
</dbReference>
<dbReference type="Gene3D" id="3.90.1200.10">
    <property type="match status" value="1"/>
</dbReference>
<evidence type="ECO:0000256" key="1">
    <source>
        <dbReference type="SAM" id="Phobius"/>
    </source>
</evidence>
<accession>A0ABR7QSZ7</accession>
<dbReference type="InterPro" id="IPR052898">
    <property type="entry name" value="ACAD10-like"/>
</dbReference>
<dbReference type="Gene3D" id="3.30.200.20">
    <property type="entry name" value="Phosphorylase Kinase, domain 1"/>
    <property type="match status" value="1"/>
</dbReference>
<dbReference type="InterPro" id="IPR041726">
    <property type="entry name" value="ACAD10_11_N"/>
</dbReference>
<feature type="domain" description="Aminoglycoside phosphotransferase" evidence="2">
    <location>
        <begin position="39"/>
        <end position="270"/>
    </location>
</feature>
<feature type="transmembrane region" description="Helical" evidence="1">
    <location>
        <begin position="302"/>
        <end position="323"/>
    </location>
</feature>
<dbReference type="InterPro" id="IPR002575">
    <property type="entry name" value="Aminoglycoside_PTrfase"/>
</dbReference>
<dbReference type="PANTHER" id="PTHR47829">
    <property type="entry name" value="HYDROLASE, PUTATIVE (AFU_ORTHOLOGUE AFUA_1G12880)-RELATED"/>
    <property type="match status" value="1"/>
</dbReference>
<evidence type="ECO:0000313" key="3">
    <source>
        <dbReference type="EMBL" id="MBC8770042.1"/>
    </source>
</evidence>